<dbReference type="CDD" id="cd00118">
    <property type="entry name" value="LysM"/>
    <property type="match status" value="1"/>
</dbReference>
<dbReference type="PROSITE" id="PS51782">
    <property type="entry name" value="LYSM"/>
    <property type="match status" value="1"/>
</dbReference>
<dbReference type="Gene3D" id="3.10.350.10">
    <property type="entry name" value="LysM domain"/>
    <property type="match status" value="1"/>
</dbReference>
<feature type="compositionally biased region" description="Low complexity" evidence="1">
    <location>
        <begin position="111"/>
        <end position="121"/>
    </location>
</feature>
<accession>A0A7V9YXK4</accession>
<reference evidence="4 5" key="1">
    <citation type="submission" date="2020-07" db="EMBL/GenBank/DDBJ databases">
        <title>Genomic Encyclopedia of Type Strains, Phase IV (KMG-IV): sequencing the most valuable type-strain genomes for metagenomic binning, comparative biology and taxonomic classification.</title>
        <authorList>
            <person name="Goeker M."/>
        </authorList>
    </citation>
    <scope>NUCLEOTIDE SEQUENCE [LARGE SCALE GENOMIC DNA]</scope>
    <source>
        <strain evidence="4 5">DSM 25220</strain>
    </source>
</reference>
<evidence type="ECO:0000313" key="4">
    <source>
        <dbReference type="EMBL" id="MBA2870133.1"/>
    </source>
</evidence>
<dbReference type="InterPro" id="IPR036779">
    <property type="entry name" value="LysM_dom_sf"/>
</dbReference>
<dbReference type="AlphaFoldDB" id="A0A7V9YXK4"/>
<gene>
    <name evidence="4" type="ORF">HNQ85_000391</name>
</gene>
<feature type="region of interest" description="Disordered" evidence="1">
    <location>
        <begin position="1"/>
        <end position="44"/>
    </location>
</feature>
<feature type="compositionally biased region" description="Basic and acidic residues" evidence="1">
    <location>
        <begin position="1"/>
        <end position="25"/>
    </location>
</feature>
<sequence length="213" mass="24395">MTNKPSSHDQAEGLRQQAHDLKQEGNELDTFSLPPRSEVHKKTSRKTKWKIKYPVIRLLALFFILLPISILSIYYLYDKKSTSVIKLNQSDSYETVDIVNHNDEQKTKIKPSSQPTQSTSSEKVKSSANNRQSVSESVSKSVSEKEQIESDEEESGQEVITHVVQENETLFSIAMKYYKSDEGMRIIKEWNDLSSSQLHKGQVLKIPVFEMSK</sequence>
<dbReference type="Proteomes" id="UP000580891">
    <property type="component" value="Unassembled WGS sequence"/>
</dbReference>
<proteinExistence type="predicted"/>
<dbReference type="RefSeq" id="WP_181535678.1">
    <property type="nucleotide sequence ID" value="NZ_JACDUU010000001.1"/>
</dbReference>
<dbReference type="EMBL" id="JACDUU010000001">
    <property type="protein sequence ID" value="MBA2870133.1"/>
    <property type="molecule type" value="Genomic_DNA"/>
</dbReference>
<dbReference type="SUPFAM" id="SSF54106">
    <property type="entry name" value="LysM domain"/>
    <property type="match status" value="1"/>
</dbReference>
<keyword evidence="5" id="KW-1185">Reference proteome</keyword>
<keyword evidence="2" id="KW-0472">Membrane</keyword>
<evidence type="ECO:0000256" key="2">
    <source>
        <dbReference type="SAM" id="Phobius"/>
    </source>
</evidence>
<protein>
    <submittedName>
        <fullName evidence="4">LysM repeat protein</fullName>
    </submittedName>
</protein>
<feature type="domain" description="LysM" evidence="3">
    <location>
        <begin position="160"/>
        <end position="206"/>
    </location>
</feature>
<organism evidence="4 5">
    <name type="scientific">[Anoxybacillus] calidus</name>
    <dbReference type="NCBI Taxonomy" id="575178"/>
    <lineage>
        <taxon>Bacteria</taxon>
        <taxon>Bacillati</taxon>
        <taxon>Bacillota</taxon>
        <taxon>Bacilli</taxon>
        <taxon>Bacillales</taxon>
        <taxon>Anoxybacillaceae</taxon>
        <taxon>Paranoxybacillus</taxon>
    </lineage>
</organism>
<evidence type="ECO:0000259" key="3">
    <source>
        <dbReference type="PROSITE" id="PS51782"/>
    </source>
</evidence>
<comment type="caution">
    <text evidence="4">The sequence shown here is derived from an EMBL/GenBank/DDBJ whole genome shotgun (WGS) entry which is preliminary data.</text>
</comment>
<dbReference type="InterPro" id="IPR018392">
    <property type="entry name" value="LysM"/>
</dbReference>
<dbReference type="Pfam" id="PF01476">
    <property type="entry name" value="LysM"/>
    <property type="match status" value="1"/>
</dbReference>
<keyword evidence="2" id="KW-1133">Transmembrane helix</keyword>
<feature type="region of interest" description="Disordered" evidence="1">
    <location>
        <begin position="100"/>
        <end position="159"/>
    </location>
</feature>
<name>A0A7V9YXK4_9BACL</name>
<evidence type="ECO:0000256" key="1">
    <source>
        <dbReference type="SAM" id="MobiDB-lite"/>
    </source>
</evidence>
<evidence type="ECO:0000313" key="5">
    <source>
        <dbReference type="Proteomes" id="UP000580891"/>
    </source>
</evidence>
<feature type="transmembrane region" description="Helical" evidence="2">
    <location>
        <begin position="55"/>
        <end position="77"/>
    </location>
</feature>
<dbReference type="SMART" id="SM00257">
    <property type="entry name" value="LysM"/>
    <property type="match status" value="1"/>
</dbReference>
<keyword evidence="2" id="KW-0812">Transmembrane</keyword>